<keyword evidence="2" id="KW-1185">Reference proteome</keyword>
<proteinExistence type="predicted"/>
<comment type="caution">
    <text evidence="1">The sequence shown here is derived from an EMBL/GenBank/DDBJ whole genome shotgun (WGS) entry which is preliminary data.</text>
</comment>
<evidence type="ECO:0000313" key="2">
    <source>
        <dbReference type="Proteomes" id="UP001054837"/>
    </source>
</evidence>
<dbReference type="Proteomes" id="UP001054837">
    <property type="component" value="Unassembled WGS sequence"/>
</dbReference>
<sequence length="110" mass="12762">MIMGMNFQALYNNIDFRVINMGTDFPAMNMNMDFRATNVGIDFRTMYLDAGPIHGEFPSFFPRYSWNKLFLFPAARNVRSSDTFPSHIFPPTLTSHRRKMFDKSPVNALP</sequence>
<protein>
    <submittedName>
        <fullName evidence="1">Uncharacterized protein</fullName>
    </submittedName>
</protein>
<reference evidence="1 2" key="1">
    <citation type="submission" date="2021-06" db="EMBL/GenBank/DDBJ databases">
        <title>Caerostris darwini draft genome.</title>
        <authorList>
            <person name="Kono N."/>
            <person name="Arakawa K."/>
        </authorList>
    </citation>
    <scope>NUCLEOTIDE SEQUENCE [LARGE SCALE GENOMIC DNA]</scope>
</reference>
<gene>
    <name evidence="1" type="ORF">CDAR_538741</name>
</gene>
<name>A0AAV4T465_9ARAC</name>
<evidence type="ECO:0000313" key="1">
    <source>
        <dbReference type="EMBL" id="GIY39477.1"/>
    </source>
</evidence>
<organism evidence="1 2">
    <name type="scientific">Caerostris darwini</name>
    <dbReference type="NCBI Taxonomy" id="1538125"/>
    <lineage>
        <taxon>Eukaryota</taxon>
        <taxon>Metazoa</taxon>
        <taxon>Ecdysozoa</taxon>
        <taxon>Arthropoda</taxon>
        <taxon>Chelicerata</taxon>
        <taxon>Arachnida</taxon>
        <taxon>Araneae</taxon>
        <taxon>Araneomorphae</taxon>
        <taxon>Entelegynae</taxon>
        <taxon>Araneoidea</taxon>
        <taxon>Araneidae</taxon>
        <taxon>Caerostris</taxon>
    </lineage>
</organism>
<dbReference type="AlphaFoldDB" id="A0AAV4T465"/>
<accession>A0AAV4T465</accession>
<dbReference type="EMBL" id="BPLQ01008818">
    <property type="protein sequence ID" value="GIY39477.1"/>
    <property type="molecule type" value="Genomic_DNA"/>
</dbReference>